<organism evidence="4 5">
    <name type="scientific">Ambrosiozyma monospora</name>
    <name type="common">Yeast</name>
    <name type="synonym">Endomycopsis monosporus</name>
    <dbReference type="NCBI Taxonomy" id="43982"/>
    <lineage>
        <taxon>Eukaryota</taxon>
        <taxon>Fungi</taxon>
        <taxon>Dikarya</taxon>
        <taxon>Ascomycota</taxon>
        <taxon>Saccharomycotina</taxon>
        <taxon>Pichiomycetes</taxon>
        <taxon>Pichiales</taxon>
        <taxon>Pichiaceae</taxon>
        <taxon>Ambrosiozyma</taxon>
    </lineage>
</organism>
<dbReference type="PANTHER" id="PTHR11952">
    <property type="entry name" value="UDP- GLUCOSE PYROPHOSPHORYLASE"/>
    <property type="match status" value="1"/>
</dbReference>
<dbReference type="EMBL" id="BSXU01005970">
    <property type="protein sequence ID" value="GMG55636.1"/>
    <property type="molecule type" value="Genomic_DNA"/>
</dbReference>
<dbReference type="AlphaFoldDB" id="A0A9W6Z5R4"/>
<accession>A0A9W6Z5R4</accession>
<feature type="compositionally biased region" description="Basic and acidic residues" evidence="2">
    <location>
        <begin position="180"/>
        <end position="189"/>
    </location>
</feature>
<dbReference type="SUPFAM" id="SSF53448">
    <property type="entry name" value="Nucleotide-diphospho-sugar transferases"/>
    <property type="match status" value="1"/>
</dbReference>
<feature type="signal peptide" evidence="3">
    <location>
        <begin position="1"/>
        <end position="23"/>
    </location>
</feature>
<dbReference type="PANTHER" id="PTHR11952:SF2">
    <property type="entry name" value="LD24639P"/>
    <property type="match status" value="1"/>
</dbReference>
<proteinExistence type="inferred from homology"/>
<keyword evidence="3" id="KW-0732">Signal</keyword>
<dbReference type="InterPro" id="IPR029044">
    <property type="entry name" value="Nucleotide-diphossugar_trans"/>
</dbReference>
<keyword evidence="5" id="KW-1185">Reference proteome</keyword>
<dbReference type="InterPro" id="IPR039741">
    <property type="entry name" value="UDP-sugar_pyrophosphorylase"/>
</dbReference>
<name>A0A9W6Z5R4_AMBMO</name>
<evidence type="ECO:0000256" key="1">
    <source>
        <dbReference type="ARBA" id="ARBA00010401"/>
    </source>
</evidence>
<dbReference type="GO" id="GO:0006048">
    <property type="term" value="P:UDP-N-acetylglucosamine biosynthetic process"/>
    <property type="evidence" value="ECO:0007669"/>
    <property type="project" value="TreeGrafter"/>
</dbReference>
<feature type="region of interest" description="Disordered" evidence="2">
    <location>
        <begin position="174"/>
        <end position="196"/>
    </location>
</feature>
<reference evidence="4" key="1">
    <citation type="submission" date="2023-04" db="EMBL/GenBank/DDBJ databases">
        <title>Ambrosiozyma monospora NBRC 1965.</title>
        <authorList>
            <person name="Ichikawa N."/>
            <person name="Sato H."/>
            <person name="Tonouchi N."/>
        </authorList>
    </citation>
    <scope>NUCLEOTIDE SEQUENCE</scope>
    <source>
        <strain evidence="4">NBRC 1965</strain>
    </source>
</reference>
<evidence type="ECO:0000256" key="2">
    <source>
        <dbReference type="SAM" id="MobiDB-lite"/>
    </source>
</evidence>
<sequence length="234" mass="26276">MAPPTIRNQLTMLLLSLSAILLAFYYDEIRNVVTVTISNSNSNSNLNLNLIPSIPSIESILNRFRNCQVGAEKESIVVVVHDGQVAHADVDVDVDAEQQQQQQQQLDLKDDLDLSLDLQSLKNRYIKANQSQLFSEWDQLSTNQRIKLLTQLQKLAPNPESFLVEVEKAIELSSSMSTTSHDDDGDKQHLKPLPESNYVVQKNVSVDQRNSWQDEGYKLISEGKVGLVLKESSS</sequence>
<evidence type="ECO:0000256" key="3">
    <source>
        <dbReference type="SAM" id="SignalP"/>
    </source>
</evidence>
<comment type="caution">
    <text evidence="4">The sequence shown here is derived from an EMBL/GenBank/DDBJ whole genome shotgun (WGS) entry which is preliminary data.</text>
</comment>
<comment type="similarity">
    <text evidence="1">Belongs to the UDPGP type 1 family.</text>
</comment>
<dbReference type="Gene3D" id="3.90.550.10">
    <property type="entry name" value="Spore Coat Polysaccharide Biosynthesis Protein SpsA, Chain A"/>
    <property type="match status" value="1"/>
</dbReference>
<dbReference type="Proteomes" id="UP001165063">
    <property type="component" value="Unassembled WGS sequence"/>
</dbReference>
<gene>
    <name evidence="4" type="ORF">Amon01_000770900</name>
</gene>
<protein>
    <submittedName>
        <fullName evidence="4">Unnamed protein product</fullName>
    </submittedName>
</protein>
<feature type="chain" id="PRO_5040883572" evidence="3">
    <location>
        <begin position="24"/>
        <end position="234"/>
    </location>
</feature>
<evidence type="ECO:0000313" key="4">
    <source>
        <dbReference type="EMBL" id="GMG55636.1"/>
    </source>
</evidence>
<evidence type="ECO:0000313" key="5">
    <source>
        <dbReference type="Proteomes" id="UP001165063"/>
    </source>
</evidence>
<dbReference type="GO" id="GO:0003977">
    <property type="term" value="F:UDP-N-acetylglucosamine diphosphorylase activity"/>
    <property type="evidence" value="ECO:0007669"/>
    <property type="project" value="TreeGrafter"/>
</dbReference>